<comment type="similarity">
    <text evidence="2">Belongs to the ARMET family.</text>
</comment>
<sequence>MRVWHFDVRRGRFMHVKAANPFNLTDFLVRVLQTFVDGRSIIEYAFIAHQISILRVMSFLKCSFILLATFLVVYGQQCEVCTKVLTDAMATVPAADAKNANKIAEAVREHCGGAKAKEHKFCFYIGALPESATSIMNDVSKPLSWTMPPAKVCEKLKTKDAQICELKYDKEIDWKSVDLKKLRVKELKKILESWGEVCKGCTEKTDFVARINELKPKYVKTEL</sequence>
<proteinExistence type="inferred from homology"/>
<dbReference type="InterPro" id="IPR019345">
    <property type="entry name" value="ARMET_C"/>
</dbReference>
<dbReference type="PANTHER" id="PTHR12990">
    <property type="entry name" value="ARMET-LIKE PROTEIN"/>
    <property type="match status" value="1"/>
</dbReference>
<dbReference type="STRING" id="34508.A0A4U5MG01"/>
<dbReference type="Proteomes" id="UP000298663">
    <property type="component" value="Unassembled WGS sequence"/>
</dbReference>
<keyword evidence="5" id="KW-0732">Signal</keyword>
<dbReference type="GO" id="GO:0031175">
    <property type="term" value="P:neuron projection development"/>
    <property type="evidence" value="ECO:0007669"/>
    <property type="project" value="TreeGrafter"/>
</dbReference>
<dbReference type="FunFam" id="1.10.225.10:FF:000003">
    <property type="entry name" value="Mesencephalic astrocyte-derived neurotrophic factor"/>
    <property type="match status" value="1"/>
</dbReference>
<keyword evidence="9" id="KW-1133">Transmembrane helix</keyword>
<dbReference type="Gene3D" id="1.10.225.10">
    <property type="entry name" value="Saposin-like"/>
    <property type="match status" value="1"/>
</dbReference>
<dbReference type="FunFam" id="1.10.720.30:FF:000003">
    <property type="entry name" value="Mesencephalic astrocyte-derived neurotrophic factor"/>
    <property type="match status" value="1"/>
</dbReference>
<evidence type="ECO:0000313" key="13">
    <source>
        <dbReference type="Proteomes" id="UP000298663"/>
    </source>
</evidence>
<dbReference type="OrthoDB" id="5597848at2759"/>
<dbReference type="EMBL" id="AZBU02000008">
    <property type="protein sequence ID" value="TKR68159.1"/>
    <property type="molecule type" value="Genomic_DNA"/>
</dbReference>
<dbReference type="GO" id="GO:0071542">
    <property type="term" value="P:dopaminergic neuron differentiation"/>
    <property type="evidence" value="ECO:0007669"/>
    <property type="project" value="TreeGrafter"/>
</dbReference>
<organism evidence="12 13">
    <name type="scientific">Steinernema carpocapsae</name>
    <name type="common">Entomopathogenic nematode</name>
    <dbReference type="NCBI Taxonomy" id="34508"/>
    <lineage>
        <taxon>Eukaryota</taxon>
        <taxon>Metazoa</taxon>
        <taxon>Ecdysozoa</taxon>
        <taxon>Nematoda</taxon>
        <taxon>Chromadorea</taxon>
        <taxon>Rhabditida</taxon>
        <taxon>Tylenchina</taxon>
        <taxon>Panagrolaimomorpha</taxon>
        <taxon>Strongyloidoidea</taxon>
        <taxon>Steinernematidae</taxon>
        <taxon>Steinernema</taxon>
    </lineage>
</organism>
<reference evidence="12 13" key="2">
    <citation type="journal article" date="2019" name="G3 (Bethesda)">
        <title>Hybrid Assembly of the Genome of the Entomopathogenic Nematode Steinernema carpocapsae Identifies the X-Chromosome.</title>
        <authorList>
            <person name="Serra L."/>
            <person name="Macchietto M."/>
            <person name="Macias-Munoz A."/>
            <person name="McGill C.J."/>
            <person name="Rodriguez I.M."/>
            <person name="Rodriguez B."/>
            <person name="Murad R."/>
            <person name="Mortazavi A."/>
        </authorList>
    </citation>
    <scope>NUCLEOTIDE SEQUENCE [LARGE SCALE GENOMIC DNA]</scope>
    <source>
        <strain evidence="12 13">ALL</strain>
    </source>
</reference>
<keyword evidence="9" id="KW-0472">Membrane</keyword>
<gene>
    <name evidence="12" type="ORF">L596_024179</name>
</gene>
<evidence type="ECO:0000256" key="6">
    <source>
        <dbReference type="ARBA" id="ARBA00023157"/>
    </source>
</evidence>
<evidence type="ECO:0000256" key="7">
    <source>
        <dbReference type="ARBA" id="ARBA00024999"/>
    </source>
</evidence>
<accession>A0A4U5MG01</accession>
<evidence type="ECO:0000256" key="9">
    <source>
        <dbReference type="SAM" id="Phobius"/>
    </source>
</evidence>
<feature type="domain" description="ARMET C-terminal" evidence="10">
    <location>
        <begin position="176"/>
        <end position="218"/>
    </location>
</feature>
<dbReference type="Pfam" id="PF20145">
    <property type="entry name" value="ARMET_N"/>
    <property type="match status" value="1"/>
</dbReference>
<reference evidence="12 13" key="1">
    <citation type="journal article" date="2015" name="Genome Biol.">
        <title>Comparative genomics of Steinernema reveals deeply conserved gene regulatory networks.</title>
        <authorList>
            <person name="Dillman A.R."/>
            <person name="Macchietto M."/>
            <person name="Porter C.F."/>
            <person name="Rogers A."/>
            <person name="Williams B."/>
            <person name="Antoshechkin I."/>
            <person name="Lee M.M."/>
            <person name="Goodwin Z."/>
            <person name="Lu X."/>
            <person name="Lewis E.E."/>
            <person name="Goodrich-Blair H."/>
            <person name="Stock S.P."/>
            <person name="Adams B.J."/>
            <person name="Sternberg P.W."/>
            <person name="Mortazavi A."/>
        </authorList>
    </citation>
    <scope>NUCLEOTIDE SEQUENCE [LARGE SCALE GENOMIC DNA]</scope>
    <source>
        <strain evidence="12 13">ALL</strain>
    </source>
</reference>
<comment type="function">
    <text evidence="7">Required during the maturation of the embryonic nervous system for maintenance of neuronal and cuticular connectivity. Essential for maintenance of dopaminergic neurons and dopamine levels.</text>
</comment>
<keyword evidence="13" id="KW-1185">Reference proteome</keyword>
<evidence type="ECO:0000256" key="1">
    <source>
        <dbReference type="ARBA" id="ARBA00004613"/>
    </source>
</evidence>
<feature type="transmembrane region" description="Helical" evidence="9">
    <location>
        <begin position="53"/>
        <end position="74"/>
    </location>
</feature>
<evidence type="ECO:0000256" key="8">
    <source>
        <dbReference type="ARBA" id="ARBA00032923"/>
    </source>
</evidence>
<keyword evidence="9" id="KW-0812">Transmembrane</keyword>
<dbReference type="InterPro" id="IPR036361">
    <property type="entry name" value="SAP_dom_sf"/>
</dbReference>
<comment type="caution">
    <text evidence="12">The sequence shown here is derived from an EMBL/GenBank/DDBJ whole genome shotgun (WGS) entry which is preliminary data.</text>
</comment>
<evidence type="ECO:0000256" key="2">
    <source>
        <dbReference type="ARBA" id="ARBA00005617"/>
    </source>
</evidence>
<dbReference type="Pfam" id="PF10208">
    <property type="entry name" value="ARMET_C"/>
    <property type="match status" value="1"/>
</dbReference>
<protein>
    <recommendedName>
        <fullName evidence="3">Mesencephalic astrocyte-derived neurotrophic factor homolog</fullName>
    </recommendedName>
    <alternativeName>
        <fullName evidence="8">MANF/CDNF-like protein</fullName>
    </alternativeName>
</protein>
<feature type="domain" description="ARMET N-terminal" evidence="11">
    <location>
        <begin position="77"/>
        <end position="172"/>
    </location>
</feature>
<dbReference type="GO" id="GO:0005615">
    <property type="term" value="C:extracellular space"/>
    <property type="evidence" value="ECO:0007669"/>
    <property type="project" value="TreeGrafter"/>
</dbReference>
<evidence type="ECO:0000256" key="5">
    <source>
        <dbReference type="ARBA" id="ARBA00022729"/>
    </source>
</evidence>
<dbReference type="SUPFAM" id="SSF68906">
    <property type="entry name" value="SAP domain"/>
    <property type="match status" value="1"/>
</dbReference>
<dbReference type="Gene3D" id="1.10.720.30">
    <property type="entry name" value="SAP domain"/>
    <property type="match status" value="1"/>
</dbReference>
<comment type="subcellular location">
    <subcellularLocation>
        <location evidence="1">Secreted</location>
    </subcellularLocation>
</comment>
<name>A0A4U5MG01_STECR</name>
<dbReference type="GO" id="GO:0005783">
    <property type="term" value="C:endoplasmic reticulum"/>
    <property type="evidence" value="ECO:0007669"/>
    <property type="project" value="TreeGrafter"/>
</dbReference>
<evidence type="ECO:0000256" key="4">
    <source>
        <dbReference type="ARBA" id="ARBA00022525"/>
    </source>
</evidence>
<evidence type="ECO:0000313" key="12">
    <source>
        <dbReference type="EMBL" id="TKR68159.1"/>
    </source>
</evidence>
<evidence type="ECO:0000259" key="11">
    <source>
        <dbReference type="Pfam" id="PF20145"/>
    </source>
</evidence>
<dbReference type="InterPro" id="IPR045333">
    <property type="entry name" value="ARMET-like"/>
</dbReference>
<keyword evidence="6" id="KW-1015">Disulfide bond</keyword>
<keyword evidence="4" id="KW-0964">Secreted</keyword>
<evidence type="ECO:0000259" key="10">
    <source>
        <dbReference type="Pfam" id="PF10208"/>
    </source>
</evidence>
<dbReference type="InterPro" id="IPR045332">
    <property type="entry name" value="ARMET_N"/>
</dbReference>
<dbReference type="PANTHER" id="PTHR12990:SF5">
    <property type="entry name" value="MESENCEPHALIC ASTROCYTE-DERIVED NEUROTROPHIC FACTOR HOMOLOG"/>
    <property type="match status" value="1"/>
</dbReference>
<evidence type="ECO:0000256" key="3">
    <source>
        <dbReference type="ARBA" id="ARBA00014267"/>
    </source>
</evidence>
<dbReference type="AlphaFoldDB" id="A0A4U5MG01"/>